<keyword evidence="1" id="KW-0949">S-adenosyl-L-methionine</keyword>
<dbReference type="InterPro" id="IPR036413">
    <property type="entry name" value="YaeB-like_sf"/>
</dbReference>
<dbReference type="InterPro" id="IPR036414">
    <property type="entry name" value="YaeB_N_sf"/>
</dbReference>
<dbReference type="PANTHER" id="PTHR12818">
    <property type="entry name" value="TRNA (ADENINE(37)-N6)-METHYLTRANSFERASE"/>
    <property type="match status" value="1"/>
</dbReference>
<dbReference type="InterPro" id="IPR023368">
    <property type="entry name" value="UPF0066_cons_site"/>
</dbReference>
<dbReference type="SUPFAM" id="SSF118196">
    <property type="entry name" value="YaeB-like"/>
    <property type="match status" value="1"/>
</dbReference>
<feature type="domain" description="TsaA-like" evidence="3">
    <location>
        <begin position="8"/>
        <end position="138"/>
    </location>
</feature>
<dbReference type="CDD" id="cd09281">
    <property type="entry name" value="UPF0066"/>
    <property type="match status" value="1"/>
</dbReference>
<dbReference type="EMBL" id="CP108084">
    <property type="protein sequence ID" value="WUP51600.1"/>
    <property type="molecule type" value="Genomic_DNA"/>
</dbReference>
<keyword evidence="5" id="KW-1185">Reference proteome</keyword>
<dbReference type="Pfam" id="PF01980">
    <property type="entry name" value="TrmO_N"/>
    <property type="match status" value="1"/>
</dbReference>
<dbReference type="Gene3D" id="2.40.30.70">
    <property type="entry name" value="YaeB-like"/>
    <property type="match status" value="1"/>
</dbReference>
<dbReference type="RefSeq" id="WP_328852790.1">
    <property type="nucleotide sequence ID" value="NZ_CP108084.1"/>
</dbReference>
<evidence type="ECO:0000256" key="2">
    <source>
        <dbReference type="ARBA" id="ARBA00033753"/>
    </source>
</evidence>
<sequence length="138" mass="15078">MSEVRHVLRPVGWVESPLTDAATAPKQGDEGAPESWLVFVPEVAPAVRDLRPGTDVLVLTWLDRARRDVLTVHPRGDVSRPETGVFATRSPHRPNPIGLHRVRLLAVDGLRVRVADLEALDGTPVLDVKPVLGGPDER</sequence>
<dbReference type="Proteomes" id="UP001432190">
    <property type="component" value="Chromosome"/>
</dbReference>
<protein>
    <submittedName>
        <fullName evidence="4">tRNA (N6-threonylcarbamoyladenosine(37)-N6)-methyltransferase TrmO</fullName>
    </submittedName>
</protein>
<dbReference type="InterPro" id="IPR023370">
    <property type="entry name" value="TrmO-like_N"/>
</dbReference>
<dbReference type="NCBIfam" id="TIGR00104">
    <property type="entry name" value="tRNA_TsaA"/>
    <property type="match status" value="1"/>
</dbReference>
<evidence type="ECO:0000259" key="3">
    <source>
        <dbReference type="PROSITE" id="PS51668"/>
    </source>
</evidence>
<dbReference type="InterPro" id="IPR040372">
    <property type="entry name" value="YaeB-like"/>
</dbReference>
<proteinExistence type="inferred from homology"/>
<name>A0ABZ1SDT5_9ACTN</name>
<gene>
    <name evidence="4" type="primary">tsaA</name>
    <name evidence="4" type="ORF">OG994_08895</name>
</gene>
<evidence type="ECO:0000313" key="5">
    <source>
        <dbReference type="Proteomes" id="UP001432190"/>
    </source>
</evidence>
<evidence type="ECO:0000313" key="4">
    <source>
        <dbReference type="EMBL" id="WUP51600.1"/>
    </source>
</evidence>
<dbReference type="PROSITE" id="PS51668">
    <property type="entry name" value="TSAA_2"/>
    <property type="match status" value="1"/>
</dbReference>
<accession>A0ABZ1SDT5</accession>
<organism evidence="4 5">
    <name type="scientific">Micromonospora globbae</name>
    <dbReference type="NCBI Taxonomy" id="1894969"/>
    <lineage>
        <taxon>Bacteria</taxon>
        <taxon>Bacillati</taxon>
        <taxon>Actinomycetota</taxon>
        <taxon>Actinomycetes</taxon>
        <taxon>Micromonosporales</taxon>
        <taxon>Micromonosporaceae</taxon>
        <taxon>Micromonospora</taxon>
    </lineage>
</organism>
<reference evidence="4" key="1">
    <citation type="submission" date="2022-10" db="EMBL/GenBank/DDBJ databases">
        <title>The complete genomes of actinobacterial strains from the NBC collection.</title>
        <authorList>
            <person name="Joergensen T.S."/>
            <person name="Alvarez Arevalo M."/>
            <person name="Sterndorff E.B."/>
            <person name="Faurdal D."/>
            <person name="Vuksanovic O."/>
            <person name="Mourched A.-S."/>
            <person name="Charusanti P."/>
            <person name="Shaw S."/>
            <person name="Blin K."/>
            <person name="Weber T."/>
        </authorList>
    </citation>
    <scope>NUCLEOTIDE SEQUENCE</scope>
    <source>
        <strain evidence="4">NBC_00256</strain>
    </source>
</reference>
<dbReference type="PANTHER" id="PTHR12818:SF0">
    <property type="entry name" value="TRNA (ADENINE(37)-N6)-METHYLTRANSFERASE"/>
    <property type="match status" value="1"/>
</dbReference>
<evidence type="ECO:0000256" key="1">
    <source>
        <dbReference type="ARBA" id="ARBA00022691"/>
    </source>
</evidence>
<comment type="similarity">
    <text evidence="2">Belongs to the tRNA methyltransferase O family.</text>
</comment>
<dbReference type="PROSITE" id="PS01318">
    <property type="entry name" value="TSAA_1"/>
    <property type="match status" value="1"/>
</dbReference>